<comment type="caution">
    <text evidence="2">The sequence shown here is derived from an EMBL/GenBank/DDBJ whole genome shotgun (WGS) entry which is preliminary data.</text>
</comment>
<dbReference type="EMBL" id="CAKC01000085">
    <property type="protein sequence ID" value="CCI87615.1"/>
    <property type="molecule type" value="Genomic_DNA"/>
</dbReference>
<gene>
    <name evidence="2" type="ORF">BN52_09435</name>
</gene>
<evidence type="ECO:0000313" key="2">
    <source>
        <dbReference type="EMBL" id="CCI87615.1"/>
    </source>
</evidence>
<sequence>MDDFTFDYLLSLAKDLKIKVVKRFTDKYGNPLPNDMPSASDAYRRKIIINMNWHDPRELSLVLGHEISHVINGDTGICYYTSFSKIKTESAANKLAIRMIMDYYFDEMDPETINIDAFMDYYAIPHSYYDYICSNLKENFAYIIE</sequence>
<evidence type="ECO:0000259" key="1">
    <source>
        <dbReference type="Pfam" id="PF06114"/>
    </source>
</evidence>
<name>I7K1S2_9LACO</name>
<dbReference type="AlphaFoldDB" id="I7K1S2"/>
<accession>I7K1S2</accession>
<feature type="domain" description="IrrE N-terminal-like" evidence="1">
    <location>
        <begin position="14"/>
        <end position="103"/>
    </location>
</feature>
<organism evidence="2 3">
    <name type="scientific">Lactobacillus gigeriorum DSM 23908 = CRBIP 24.85</name>
    <dbReference type="NCBI Taxonomy" id="1423751"/>
    <lineage>
        <taxon>Bacteria</taxon>
        <taxon>Bacillati</taxon>
        <taxon>Bacillota</taxon>
        <taxon>Bacilli</taxon>
        <taxon>Lactobacillales</taxon>
        <taxon>Lactobacillaceae</taxon>
        <taxon>Lactobacillus</taxon>
    </lineage>
</organism>
<dbReference type="RefSeq" id="WP_008473897.1">
    <property type="nucleotide sequence ID" value="NZ_CAKC01000085.1"/>
</dbReference>
<protein>
    <recommendedName>
        <fullName evidence="1">IrrE N-terminal-like domain-containing protein</fullName>
    </recommendedName>
</protein>
<reference evidence="2 3" key="1">
    <citation type="submission" date="2012-06" db="EMBL/GenBank/DDBJ databases">
        <title>Draft genome sequence of Lactobacillus gigeriorum CRBIP 24.85T, isolated from chicken crop.</title>
        <authorList>
            <person name="Cousin S."/>
            <person name="Ma L."/>
            <person name="Creno S."/>
            <person name="Clermont D."/>
            <person name="Loux V."/>
            <person name="Bizet C."/>
            <person name="Bouchier C."/>
        </authorList>
    </citation>
    <scope>NUCLEOTIDE SEQUENCE [LARGE SCALE GENOMIC DNA]</scope>
    <source>
        <strain evidence="3">CRBIP 24.85T</strain>
    </source>
</reference>
<dbReference type="InterPro" id="IPR010359">
    <property type="entry name" value="IrrE_HExxH"/>
</dbReference>
<evidence type="ECO:0000313" key="3">
    <source>
        <dbReference type="Proteomes" id="UP000009326"/>
    </source>
</evidence>
<proteinExistence type="predicted"/>
<dbReference type="Pfam" id="PF06114">
    <property type="entry name" value="Peptidase_M78"/>
    <property type="match status" value="1"/>
</dbReference>
<dbReference type="Proteomes" id="UP000009326">
    <property type="component" value="Unassembled WGS sequence"/>
</dbReference>